<name>A0AAN6YG13_9PEZI</name>
<gene>
    <name evidence="2" type="ORF">QBC37DRAFT_276096</name>
</gene>
<organism evidence="2 3">
    <name type="scientific">Rhypophila decipiens</name>
    <dbReference type="NCBI Taxonomy" id="261697"/>
    <lineage>
        <taxon>Eukaryota</taxon>
        <taxon>Fungi</taxon>
        <taxon>Dikarya</taxon>
        <taxon>Ascomycota</taxon>
        <taxon>Pezizomycotina</taxon>
        <taxon>Sordariomycetes</taxon>
        <taxon>Sordariomycetidae</taxon>
        <taxon>Sordariales</taxon>
        <taxon>Naviculisporaceae</taxon>
        <taxon>Rhypophila</taxon>
    </lineage>
</organism>
<keyword evidence="3" id="KW-1185">Reference proteome</keyword>
<dbReference type="EMBL" id="MU858056">
    <property type="protein sequence ID" value="KAK4217961.1"/>
    <property type="molecule type" value="Genomic_DNA"/>
</dbReference>
<evidence type="ECO:0000256" key="1">
    <source>
        <dbReference type="SAM" id="Phobius"/>
    </source>
</evidence>
<keyword evidence="1" id="KW-0472">Membrane</keyword>
<reference evidence="2" key="1">
    <citation type="journal article" date="2023" name="Mol. Phylogenet. Evol.">
        <title>Genome-scale phylogeny and comparative genomics of the fungal order Sordariales.</title>
        <authorList>
            <person name="Hensen N."/>
            <person name="Bonometti L."/>
            <person name="Westerberg I."/>
            <person name="Brannstrom I.O."/>
            <person name="Guillou S."/>
            <person name="Cros-Aarteil S."/>
            <person name="Calhoun S."/>
            <person name="Haridas S."/>
            <person name="Kuo A."/>
            <person name="Mondo S."/>
            <person name="Pangilinan J."/>
            <person name="Riley R."/>
            <person name="LaButti K."/>
            <person name="Andreopoulos B."/>
            <person name="Lipzen A."/>
            <person name="Chen C."/>
            <person name="Yan M."/>
            <person name="Daum C."/>
            <person name="Ng V."/>
            <person name="Clum A."/>
            <person name="Steindorff A."/>
            <person name="Ohm R.A."/>
            <person name="Martin F."/>
            <person name="Silar P."/>
            <person name="Natvig D.O."/>
            <person name="Lalanne C."/>
            <person name="Gautier V."/>
            <person name="Ament-Velasquez S.L."/>
            <person name="Kruys A."/>
            <person name="Hutchinson M.I."/>
            <person name="Powell A.J."/>
            <person name="Barry K."/>
            <person name="Miller A.N."/>
            <person name="Grigoriev I.V."/>
            <person name="Debuchy R."/>
            <person name="Gladieux P."/>
            <person name="Hiltunen Thoren M."/>
            <person name="Johannesson H."/>
        </authorList>
    </citation>
    <scope>NUCLEOTIDE SEQUENCE</scope>
    <source>
        <strain evidence="2">PSN293</strain>
    </source>
</reference>
<evidence type="ECO:0000313" key="3">
    <source>
        <dbReference type="Proteomes" id="UP001301769"/>
    </source>
</evidence>
<proteinExistence type="predicted"/>
<dbReference type="AlphaFoldDB" id="A0AAN6YG13"/>
<keyword evidence="1" id="KW-0812">Transmembrane</keyword>
<keyword evidence="1" id="KW-1133">Transmembrane helix</keyword>
<feature type="transmembrane region" description="Helical" evidence="1">
    <location>
        <begin position="189"/>
        <end position="211"/>
    </location>
</feature>
<sequence length="356" mass="38030">MGRKKNAENAAAAVAVAEKKTVDATTAAASSMTSVVDRAQQRARSARDRLPDLARFGLALLLNFSLSSVSEAGLKWLTQDELTSIARESDSMLGTIVSAGWKIFLLTLGWFGDYDGYDLASLALLSHGPTAYLLSVFYGIRPLTAGVYLVSNVVSYFVPFLLFRELSGAHSAAPGTPNREIVIDRGIQVLTSILAGLVYNVVLFLACRTFLPTTLVLHFVDIPTVEPATDAVLLGLGRRPDMLVLSLLFGIAARTFIFTPLVTTPQTAEDEQSADFDPVSATLGQTVAWNLWGYTTQTKVSIKRTAAAVLATAVSTYLQCTLTIRGVESLGAAVWAGVWATATLATGLSLRYVGSI</sequence>
<feature type="transmembrane region" description="Helical" evidence="1">
    <location>
        <begin position="92"/>
        <end position="112"/>
    </location>
</feature>
<accession>A0AAN6YG13</accession>
<evidence type="ECO:0000313" key="2">
    <source>
        <dbReference type="EMBL" id="KAK4217961.1"/>
    </source>
</evidence>
<feature type="transmembrane region" description="Helical" evidence="1">
    <location>
        <begin position="306"/>
        <end position="327"/>
    </location>
</feature>
<feature type="transmembrane region" description="Helical" evidence="1">
    <location>
        <begin position="242"/>
        <end position="262"/>
    </location>
</feature>
<comment type="caution">
    <text evidence="2">The sequence shown here is derived from an EMBL/GenBank/DDBJ whole genome shotgun (WGS) entry which is preliminary data.</text>
</comment>
<dbReference type="Proteomes" id="UP001301769">
    <property type="component" value="Unassembled WGS sequence"/>
</dbReference>
<protein>
    <submittedName>
        <fullName evidence="2">Uncharacterized protein</fullName>
    </submittedName>
</protein>
<reference evidence="2" key="2">
    <citation type="submission" date="2023-05" db="EMBL/GenBank/DDBJ databases">
        <authorList>
            <consortium name="Lawrence Berkeley National Laboratory"/>
            <person name="Steindorff A."/>
            <person name="Hensen N."/>
            <person name="Bonometti L."/>
            <person name="Westerberg I."/>
            <person name="Brannstrom I.O."/>
            <person name="Guillou S."/>
            <person name="Cros-Aarteil S."/>
            <person name="Calhoun S."/>
            <person name="Haridas S."/>
            <person name="Kuo A."/>
            <person name="Mondo S."/>
            <person name="Pangilinan J."/>
            <person name="Riley R."/>
            <person name="Labutti K."/>
            <person name="Andreopoulos B."/>
            <person name="Lipzen A."/>
            <person name="Chen C."/>
            <person name="Yanf M."/>
            <person name="Daum C."/>
            <person name="Ng V."/>
            <person name="Clum A."/>
            <person name="Ohm R."/>
            <person name="Martin F."/>
            <person name="Silar P."/>
            <person name="Natvig D."/>
            <person name="Lalanne C."/>
            <person name="Gautier V."/>
            <person name="Ament-Velasquez S.L."/>
            <person name="Kruys A."/>
            <person name="Hutchinson M.I."/>
            <person name="Powell A.J."/>
            <person name="Barry K."/>
            <person name="Miller A.N."/>
            <person name="Grigoriev I.V."/>
            <person name="Debuchy R."/>
            <person name="Gladieux P."/>
            <person name="Thoren M.H."/>
            <person name="Johannesson H."/>
        </authorList>
    </citation>
    <scope>NUCLEOTIDE SEQUENCE</scope>
    <source>
        <strain evidence="2">PSN293</strain>
    </source>
</reference>
<feature type="transmembrane region" description="Helical" evidence="1">
    <location>
        <begin position="333"/>
        <end position="353"/>
    </location>
</feature>